<evidence type="ECO:0000256" key="5">
    <source>
        <dbReference type="ARBA" id="ARBA00022734"/>
    </source>
</evidence>
<dbReference type="SUPFAM" id="SSF49785">
    <property type="entry name" value="Galactose-binding domain-like"/>
    <property type="match status" value="1"/>
</dbReference>
<evidence type="ECO:0000256" key="3">
    <source>
        <dbReference type="ARBA" id="ARBA00011233"/>
    </source>
</evidence>
<reference evidence="9" key="1">
    <citation type="journal article" date="2023" name="G3 (Bethesda)">
        <title>A reference genome for the long-term kleptoplast-retaining sea slug Elysia crispata morphotype clarki.</title>
        <authorList>
            <person name="Eastman K.E."/>
            <person name="Pendleton A.L."/>
            <person name="Shaikh M.A."/>
            <person name="Suttiyut T."/>
            <person name="Ogas R."/>
            <person name="Tomko P."/>
            <person name="Gavelis G."/>
            <person name="Widhalm J.R."/>
            <person name="Wisecaver J.H."/>
        </authorList>
    </citation>
    <scope>NUCLEOTIDE SEQUENCE</scope>
    <source>
        <strain evidence="9">ECLA1</strain>
    </source>
</reference>
<comment type="similarity">
    <text evidence="2">Belongs to the fucolectin family.</text>
</comment>
<gene>
    <name evidence="9" type="ORF">RRG08_000813</name>
</gene>
<dbReference type="InterPro" id="IPR006585">
    <property type="entry name" value="FTP1"/>
</dbReference>
<organism evidence="9 10">
    <name type="scientific">Elysia crispata</name>
    <name type="common">lettuce slug</name>
    <dbReference type="NCBI Taxonomy" id="231223"/>
    <lineage>
        <taxon>Eukaryota</taxon>
        <taxon>Metazoa</taxon>
        <taxon>Spiralia</taxon>
        <taxon>Lophotrochozoa</taxon>
        <taxon>Mollusca</taxon>
        <taxon>Gastropoda</taxon>
        <taxon>Heterobranchia</taxon>
        <taxon>Euthyneura</taxon>
        <taxon>Panpulmonata</taxon>
        <taxon>Sacoglossa</taxon>
        <taxon>Placobranchoidea</taxon>
        <taxon>Plakobranchidae</taxon>
        <taxon>Elysia</taxon>
    </lineage>
</organism>
<dbReference type="Proteomes" id="UP001283361">
    <property type="component" value="Unassembled WGS sequence"/>
</dbReference>
<comment type="subunit">
    <text evidence="3">Homotrimer.</text>
</comment>
<evidence type="ECO:0000313" key="9">
    <source>
        <dbReference type="EMBL" id="KAK3804164.1"/>
    </source>
</evidence>
<dbReference type="PANTHER" id="PTHR45713">
    <property type="entry name" value="FTP DOMAIN-CONTAINING PROTEIN"/>
    <property type="match status" value="1"/>
</dbReference>
<dbReference type="GO" id="GO:0001868">
    <property type="term" value="P:regulation of complement activation, lectin pathway"/>
    <property type="evidence" value="ECO:0007669"/>
    <property type="project" value="UniProtKB-ARBA"/>
</dbReference>
<dbReference type="GO" id="GO:0010185">
    <property type="term" value="P:regulation of cellular defense response"/>
    <property type="evidence" value="ECO:0007669"/>
    <property type="project" value="UniProtKB-ARBA"/>
</dbReference>
<evidence type="ECO:0000259" key="8">
    <source>
        <dbReference type="SMART" id="SM00607"/>
    </source>
</evidence>
<keyword evidence="7" id="KW-1015">Disulfide bond</keyword>
<dbReference type="InterPro" id="IPR008979">
    <property type="entry name" value="Galactose-bd-like_sf"/>
</dbReference>
<keyword evidence="6" id="KW-0106">Calcium</keyword>
<evidence type="ECO:0000313" key="10">
    <source>
        <dbReference type="Proteomes" id="UP001283361"/>
    </source>
</evidence>
<dbReference type="GO" id="GO:0046872">
    <property type="term" value="F:metal ion binding"/>
    <property type="evidence" value="ECO:0007669"/>
    <property type="project" value="UniProtKB-KW"/>
</dbReference>
<dbReference type="AlphaFoldDB" id="A0AAE1EE18"/>
<keyword evidence="4" id="KW-0479">Metal-binding</keyword>
<dbReference type="Gene3D" id="2.60.120.260">
    <property type="entry name" value="Galactose-binding domain-like"/>
    <property type="match status" value="1"/>
</dbReference>
<dbReference type="EMBL" id="JAWDGP010000036">
    <property type="protein sequence ID" value="KAK3804164.1"/>
    <property type="molecule type" value="Genomic_DNA"/>
</dbReference>
<evidence type="ECO:0000256" key="4">
    <source>
        <dbReference type="ARBA" id="ARBA00022723"/>
    </source>
</evidence>
<evidence type="ECO:0000256" key="6">
    <source>
        <dbReference type="ARBA" id="ARBA00022837"/>
    </source>
</evidence>
<dbReference type="Pfam" id="PF22633">
    <property type="entry name" value="F5_F8_type_C_2"/>
    <property type="match status" value="1"/>
</dbReference>
<comment type="function">
    <text evidence="1">Acts as a defensive agent. Recognizes blood group fucosylated oligosaccharides including A, B, H and Lewis B-type antigens. Does not recognize Lewis A antigen and has low affinity for monovalent haptens.</text>
</comment>
<dbReference type="SMART" id="SM00607">
    <property type="entry name" value="FTP"/>
    <property type="match status" value="1"/>
</dbReference>
<evidence type="ECO:0000256" key="1">
    <source>
        <dbReference type="ARBA" id="ARBA00002219"/>
    </source>
</evidence>
<protein>
    <recommendedName>
        <fullName evidence="8">Fucolectin tachylectin-4 pentraxin-1 domain-containing protein</fullName>
    </recommendedName>
</protein>
<sequence length="360" mass="39293">MEMSRVGKLTVPALKDVSPGWFRSTACQYETISYSFSSLPPADDGAWLLDHSDDTCNNGTAHTVNLNLTTPRPLTWVRLVVSQPGRLDQLHVSYQDSSEGGLTPCNHSRRAKVDERTLDILCPTQTAVDSVTVSGAGVHELCSLYISAGRNVALKQVTRQSSVFDSWGPEKAVDGNPGNPGWGPNQFRRVCSHTKSSEPEGWWTVTFSRAVNINSFVIYNRRRDQPVDIDHGCCEHRLRGFTLRAFQDGDSAAVYTYTDTAASAKPVYEVVPTHTIDEPVNSVRITNRDSSDTLTLCEVLVLGETVCPARKFGLNCDRQCNCADTQELCFISTGGCTSGCAPGFTGEDCHTGECCLLVNA</sequence>
<dbReference type="PANTHER" id="PTHR45713:SF6">
    <property type="entry name" value="F5_8 TYPE C DOMAIN-CONTAINING PROTEIN"/>
    <property type="match status" value="1"/>
</dbReference>
<dbReference type="GO" id="GO:0042806">
    <property type="term" value="F:fucose binding"/>
    <property type="evidence" value="ECO:0007669"/>
    <property type="project" value="UniProtKB-ARBA"/>
</dbReference>
<feature type="domain" description="Fucolectin tachylectin-4 pentraxin-1" evidence="8">
    <location>
        <begin position="149"/>
        <end position="310"/>
    </location>
</feature>
<evidence type="ECO:0000256" key="7">
    <source>
        <dbReference type="ARBA" id="ARBA00023157"/>
    </source>
</evidence>
<comment type="caution">
    <text evidence="9">The sequence shown here is derived from an EMBL/GenBank/DDBJ whole genome shotgun (WGS) entry which is preliminary data.</text>
</comment>
<proteinExistence type="inferred from homology"/>
<keyword evidence="5" id="KW-0430">Lectin</keyword>
<keyword evidence="10" id="KW-1185">Reference proteome</keyword>
<evidence type="ECO:0000256" key="2">
    <source>
        <dbReference type="ARBA" id="ARBA00010147"/>
    </source>
</evidence>
<dbReference type="InterPro" id="IPR051941">
    <property type="entry name" value="BG_Antigen-Binding_Lectin"/>
</dbReference>
<name>A0AAE1EE18_9GAST</name>
<accession>A0AAE1EE18</accession>